<dbReference type="NCBIfam" id="TIGR00173">
    <property type="entry name" value="menD"/>
    <property type="match status" value="1"/>
</dbReference>
<accession>A0A6J6VWT1</accession>
<dbReference type="GO" id="GO:0030976">
    <property type="term" value="F:thiamine pyrophosphate binding"/>
    <property type="evidence" value="ECO:0007669"/>
    <property type="project" value="InterPro"/>
</dbReference>
<keyword evidence="1" id="KW-0808">Transferase</keyword>
<dbReference type="GO" id="GO:0009234">
    <property type="term" value="P:menaquinone biosynthetic process"/>
    <property type="evidence" value="ECO:0007669"/>
    <property type="project" value="InterPro"/>
</dbReference>
<keyword evidence="3" id="KW-0460">Magnesium</keyword>
<sequence>MSVVSPSDTQATYVATLVDQWIACGLRDVVICPGSRSTPMTLALARRSELQVSIRLDERGAGFYAIGRALESQLPVVIVVTSGTAAAELHAAVAEADQAYVPLIVVTADRPPELHGVGAPQTIPQHNLFGPMVRLALDPGVAQFSEGNTWRDVATELWNAARGVNGTSGPVHLNGAFIEPLVGEAQPLPTISTQVAQVPRAGSLALVTPNVAGQRVLAVFGNGVTANDVEAARQMNWVVVGDVTTPHATAYVDGFLRNEEFANQVKPDVVIRLGGLVASKVVNSKIKEWGVAVIGLDTGRPVSDPDRVVSQILTGSGLGVEASGVADAAYCELWKRVESRAHENFAGLDLESSKLTEALIAREVVRASNETKTPLLLGSSMPVREVEWFAPARTSRVFSNRGVNGIDGVTSTLFGIGVGGGAIGLIGDLTFLHDASALVDPPPSSIALVVVANNGGHIFDFLPQKNILDPQEFERLFTTPRTPQPSKVAAGFGLAAVVVETVVELRDALAAARARGGVTVIEAVPSAPVSNVEFHAWLERSLSRVANEFVTPS</sequence>
<dbReference type="PIRSF" id="PIRSF004983">
    <property type="entry name" value="MenD"/>
    <property type="match status" value="1"/>
</dbReference>
<keyword evidence="5" id="KW-0464">Manganese</keyword>
<evidence type="ECO:0000313" key="7">
    <source>
        <dbReference type="EMBL" id="CAB4775323.1"/>
    </source>
</evidence>
<dbReference type="Gene3D" id="3.40.50.1220">
    <property type="entry name" value="TPP-binding domain"/>
    <property type="match status" value="1"/>
</dbReference>
<organism evidence="7">
    <name type="scientific">freshwater metagenome</name>
    <dbReference type="NCBI Taxonomy" id="449393"/>
    <lineage>
        <taxon>unclassified sequences</taxon>
        <taxon>metagenomes</taxon>
        <taxon>ecological metagenomes</taxon>
    </lineage>
</organism>
<reference evidence="7" key="1">
    <citation type="submission" date="2020-05" db="EMBL/GenBank/DDBJ databases">
        <authorList>
            <person name="Chiriac C."/>
            <person name="Salcher M."/>
            <person name="Ghai R."/>
            <person name="Kavagutti S V."/>
        </authorList>
    </citation>
    <scope>NUCLEOTIDE SEQUENCE</scope>
</reference>
<keyword evidence="4" id="KW-0786">Thiamine pyrophosphate</keyword>
<dbReference type="InterPro" id="IPR029061">
    <property type="entry name" value="THDP-binding"/>
</dbReference>
<dbReference type="SUPFAM" id="SSF52518">
    <property type="entry name" value="Thiamin diphosphate-binding fold (THDP-binding)"/>
    <property type="match status" value="2"/>
</dbReference>
<evidence type="ECO:0000256" key="4">
    <source>
        <dbReference type="ARBA" id="ARBA00023052"/>
    </source>
</evidence>
<name>A0A6J6VWT1_9ZZZZ</name>
<dbReference type="GO" id="GO:0046872">
    <property type="term" value="F:metal ion binding"/>
    <property type="evidence" value="ECO:0007669"/>
    <property type="project" value="UniProtKB-KW"/>
</dbReference>
<dbReference type="InterPro" id="IPR012001">
    <property type="entry name" value="Thiamin_PyroP_enz_TPP-bd_dom"/>
</dbReference>
<evidence type="ECO:0000256" key="1">
    <source>
        <dbReference type="ARBA" id="ARBA00022679"/>
    </source>
</evidence>
<proteinExistence type="inferred from homology"/>
<gene>
    <name evidence="7" type="ORF">UFOPK2958_00156</name>
</gene>
<dbReference type="HAMAP" id="MF_01659">
    <property type="entry name" value="MenD"/>
    <property type="match status" value="1"/>
</dbReference>
<evidence type="ECO:0000256" key="2">
    <source>
        <dbReference type="ARBA" id="ARBA00022723"/>
    </source>
</evidence>
<dbReference type="InterPro" id="IPR004433">
    <property type="entry name" value="MenaQ_synth_MenD"/>
</dbReference>
<dbReference type="GO" id="GO:0070204">
    <property type="term" value="F:2-succinyl-5-enolpyruvyl-6-hydroxy-3-cyclohexene-1-carboxylic-acid synthase activity"/>
    <property type="evidence" value="ECO:0007669"/>
    <property type="project" value="InterPro"/>
</dbReference>
<protein>
    <submittedName>
        <fullName evidence="7">Unannotated protein</fullName>
    </submittedName>
</protein>
<keyword evidence="2" id="KW-0479">Metal-binding</keyword>
<evidence type="ECO:0000256" key="3">
    <source>
        <dbReference type="ARBA" id="ARBA00022842"/>
    </source>
</evidence>
<dbReference type="Gene3D" id="3.40.50.970">
    <property type="match status" value="2"/>
</dbReference>
<evidence type="ECO:0000259" key="6">
    <source>
        <dbReference type="Pfam" id="PF02776"/>
    </source>
</evidence>
<dbReference type="PANTHER" id="PTHR42916:SF1">
    <property type="entry name" value="PROTEIN PHYLLO, CHLOROPLASTIC"/>
    <property type="match status" value="1"/>
</dbReference>
<feature type="domain" description="Thiamine pyrophosphate enzyme N-terminal TPP-binding" evidence="6">
    <location>
        <begin position="15"/>
        <end position="123"/>
    </location>
</feature>
<evidence type="ECO:0000256" key="5">
    <source>
        <dbReference type="ARBA" id="ARBA00023211"/>
    </source>
</evidence>
<dbReference type="EMBL" id="CAFAAB010000009">
    <property type="protein sequence ID" value="CAB4775323.1"/>
    <property type="molecule type" value="Genomic_DNA"/>
</dbReference>
<dbReference type="AlphaFoldDB" id="A0A6J6VWT1"/>
<dbReference type="PANTHER" id="PTHR42916">
    <property type="entry name" value="2-SUCCINYL-5-ENOLPYRUVYL-6-HYDROXY-3-CYCLOHEXENE-1-CARBOXYLATE SYNTHASE"/>
    <property type="match status" value="1"/>
</dbReference>
<dbReference type="Pfam" id="PF02776">
    <property type="entry name" value="TPP_enzyme_N"/>
    <property type="match status" value="1"/>
</dbReference>